<dbReference type="GO" id="GO:0005524">
    <property type="term" value="F:ATP binding"/>
    <property type="evidence" value="ECO:0007669"/>
    <property type="project" value="UniProtKB-KW"/>
</dbReference>
<comment type="caution">
    <text evidence="7">The sequence shown here is derived from an EMBL/GenBank/DDBJ whole genome shotgun (WGS) entry which is preliminary data.</text>
</comment>
<dbReference type="OrthoDB" id="4326398at2759"/>
<evidence type="ECO:0000256" key="1">
    <source>
        <dbReference type="ARBA" id="ARBA00022741"/>
    </source>
</evidence>
<proteinExistence type="predicted"/>
<dbReference type="GO" id="GO:0016787">
    <property type="term" value="F:hydrolase activity"/>
    <property type="evidence" value="ECO:0007669"/>
    <property type="project" value="UniProtKB-KW"/>
</dbReference>
<keyword evidence="2" id="KW-0378">Hydrolase</keyword>
<sequence>MADDKQQGGRSHETDDPFTNPIDAENRTKGENINVKARIVLLDSEGDAVGDWDSNEEVPAVVLHLFFHNNPYENRIDVRIAHRWGEDLKKQAPAADKMFFRVYADQTRYLKKWLIVETANPTESVTTIVTCLHPSFVAIDEASMIRETDLHAALALLDPISFGLFGDTRQLGPHSSAGIDKNPFYQQVQRSLLERMSTADHMAAFLTHQRRMMRGAGYNNLTRKLVRAGLSEPQDIVILVGYEAQWRLYTKDLQTEPSVAWSSVRAFKIDAIQGNEADIVIFDYVRTGMQHGFMGAFRFRRLNVACSRGRIVFYLVASARTLKAVGRFGDKTPSKLHKCFESRNAKATLDTAGNVDNVDTLVTTERAPSPIPFYNPAPGASSEPSGALPSSATTATMTMLTLTNSTALRSAMIWNGRNAQYWGDLCRT</sequence>
<feature type="compositionally biased region" description="Basic and acidic residues" evidence="5">
    <location>
        <begin position="1"/>
        <end position="15"/>
    </location>
</feature>
<feature type="region of interest" description="Disordered" evidence="5">
    <location>
        <begin position="1"/>
        <end position="29"/>
    </location>
</feature>
<dbReference type="InterPro" id="IPR027417">
    <property type="entry name" value="P-loop_NTPase"/>
</dbReference>
<evidence type="ECO:0000256" key="2">
    <source>
        <dbReference type="ARBA" id="ARBA00022801"/>
    </source>
</evidence>
<keyword evidence="4" id="KW-0067">ATP-binding</keyword>
<dbReference type="PANTHER" id="PTHR43788">
    <property type="entry name" value="DNA2/NAM7 HELICASE FAMILY MEMBER"/>
    <property type="match status" value="1"/>
</dbReference>
<dbReference type="InterPro" id="IPR050534">
    <property type="entry name" value="Coronavir_polyprotein_1ab"/>
</dbReference>
<keyword evidence="3" id="KW-0347">Helicase</keyword>
<evidence type="ECO:0000256" key="4">
    <source>
        <dbReference type="ARBA" id="ARBA00022840"/>
    </source>
</evidence>
<evidence type="ECO:0000256" key="3">
    <source>
        <dbReference type="ARBA" id="ARBA00022806"/>
    </source>
</evidence>
<dbReference type="SUPFAM" id="SSF52540">
    <property type="entry name" value="P-loop containing nucleoside triphosphate hydrolases"/>
    <property type="match status" value="1"/>
</dbReference>
<name>A0A1V6P3T7_PENPO</name>
<dbReference type="AlphaFoldDB" id="A0A1V6P3T7"/>
<dbReference type="PANTHER" id="PTHR43788:SF8">
    <property type="entry name" value="DNA-BINDING PROTEIN SMUBP-2"/>
    <property type="match status" value="1"/>
</dbReference>
<reference evidence="8" key="1">
    <citation type="journal article" date="2017" name="Nat. Microbiol.">
        <title>Global analysis of biosynthetic gene clusters reveals vast potential of secondary metabolite production in Penicillium species.</title>
        <authorList>
            <person name="Nielsen J.C."/>
            <person name="Grijseels S."/>
            <person name="Prigent S."/>
            <person name="Ji B."/>
            <person name="Dainat J."/>
            <person name="Nielsen K.F."/>
            <person name="Frisvad J.C."/>
            <person name="Workman M."/>
            <person name="Nielsen J."/>
        </authorList>
    </citation>
    <scope>NUCLEOTIDE SEQUENCE [LARGE SCALE GENOMIC DNA]</scope>
    <source>
        <strain evidence="8">IBT 4502</strain>
    </source>
</reference>
<dbReference type="Proteomes" id="UP000191408">
    <property type="component" value="Unassembled WGS sequence"/>
</dbReference>
<accession>A0A1V6P3T7</accession>
<evidence type="ECO:0000256" key="5">
    <source>
        <dbReference type="SAM" id="MobiDB-lite"/>
    </source>
</evidence>
<gene>
    <name evidence="7" type="ORF">PENPOL_c001G05087</name>
</gene>
<evidence type="ECO:0000313" key="8">
    <source>
        <dbReference type="Proteomes" id="UP000191408"/>
    </source>
</evidence>
<dbReference type="InterPro" id="IPR041679">
    <property type="entry name" value="DNA2/NAM7-like_C"/>
</dbReference>
<dbReference type="STRING" id="60169.A0A1V6P3T7"/>
<dbReference type="EMBL" id="MDYM01000001">
    <property type="protein sequence ID" value="OQD71631.1"/>
    <property type="molecule type" value="Genomic_DNA"/>
</dbReference>
<dbReference type="GO" id="GO:0043139">
    <property type="term" value="F:5'-3' DNA helicase activity"/>
    <property type="evidence" value="ECO:0007669"/>
    <property type="project" value="TreeGrafter"/>
</dbReference>
<feature type="domain" description="DNA2/NAM7 helicase-like C-terminal" evidence="6">
    <location>
        <begin position="220"/>
        <end position="318"/>
    </location>
</feature>
<keyword evidence="8" id="KW-1185">Reference proteome</keyword>
<dbReference type="Pfam" id="PF13087">
    <property type="entry name" value="AAA_12"/>
    <property type="match status" value="1"/>
</dbReference>
<dbReference type="Gene3D" id="3.40.50.300">
    <property type="entry name" value="P-loop containing nucleotide triphosphate hydrolases"/>
    <property type="match status" value="2"/>
</dbReference>
<organism evidence="7 8">
    <name type="scientific">Penicillium polonicum</name>
    <dbReference type="NCBI Taxonomy" id="60169"/>
    <lineage>
        <taxon>Eukaryota</taxon>
        <taxon>Fungi</taxon>
        <taxon>Dikarya</taxon>
        <taxon>Ascomycota</taxon>
        <taxon>Pezizomycotina</taxon>
        <taxon>Eurotiomycetes</taxon>
        <taxon>Eurotiomycetidae</taxon>
        <taxon>Eurotiales</taxon>
        <taxon>Aspergillaceae</taxon>
        <taxon>Penicillium</taxon>
    </lineage>
</organism>
<evidence type="ECO:0000259" key="6">
    <source>
        <dbReference type="Pfam" id="PF13087"/>
    </source>
</evidence>
<protein>
    <recommendedName>
        <fullName evidence="6">DNA2/NAM7 helicase-like C-terminal domain-containing protein</fullName>
    </recommendedName>
</protein>
<keyword evidence="1" id="KW-0547">Nucleotide-binding</keyword>
<evidence type="ECO:0000313" key="7">
    <source>
        <dbReference type="EMBL" id="OQD71631.1"/>
    </source>
</evidence>